<comment type="caution">
    <text evidence="2">The sequence shown here is derived from an EMBL/GenBank/DDBJ whole genome shotgun (WGS) entry which is preliminary data.</text>
</comment>
<sequence>MVFTFNPLSLSIPDPFFESWLRNNGYPEIIDHHTSTVITTSSATTADAASNTNGFFISLFSCIFTLLSLFTINPFSKLTNDDFATQTPPWTTAFIGSSESYFFPLSVHALLCFLFVCSLSVYVYLCILILGERERERERREVGGGRLGGWGRVWWLLKRRRKRVGAGGGKGRPAPPRPFFFYFFYS</sequence>
<dbReference type="AlphaFoldDB" id="A0A5N5GYP3"/>
<keyword evidence="3" id="KW-1185">Reference proteome</keyword>
<dbReference type="OrthoDB" id="779054at2759"/>
<proteinExistence type="predicted"/>
<reference evidence="2 3" key="1">
    <citation type="submission" date="2019-09" db="EMBL/GenBank/DDBJ databases">
        <authorList>
            <person name="Ou C."/>
        </authorList>
    </citation>
    <scope>NUCLEOTIDE SEQUENCE [LARGE SCALE GENOMIC DNA]</scope>
    <source>
        <strain evidence="2">S2</strain>
        <tissue evidence="2">Leaf</tissue>
    </source>
</reference>
<keyword evidence="1" id="KW-1133">Transmembrane helix</keyword>
<organism evidence="2 3">
    <name type="scientific">Pyrus ussuriensis x Pyrus communis</name>
    <dbReference type="NCBI Taxonomy" id="2448454"/>
    <lineage>
        <taxon>Eukaryota</taxon>
        <taxon>Viridiplantae</taxon>
        <taxon>Streptophyta</taxon>
        <taxon>Embryophyta</taxon>
        <taxon>Tracheophyta</taxon>
        <taxon>Spermatophyta</taxon>
        <taxon>Magnoliopsida</taxon>
        <taxon>eudicotyledons</taxon>
        <taxon>Gunneridae</taxon>
        <taxon>Pentapetalae</taxon>
        <taxon>rosids</taxon>
        <taxon>fabids</taxon>
        <taxon>Rosales</taxon>
        <taxon>Rosaceae</taxon>
        <taxon>Amygdaloideae</taxon>
        <taxon>Maleae</taxon>
        <taxon>Pyrus</taxon>
    </lineage>
</organism>
<evidence type="ECO:0000313" key="2">
    <source>
        <dbReference type="EMBL" id="KAB2620746.1"/>
    </source>
</evidence>
<feature type="transmembrane region" description="Helical" evidence="1">
    <location>
        <begin position="107"/>
        <end position="130"/>
    </location>
</feature>
<protein>
    <submittedName>
        <fullName evidence="2">PRA1 family protein H-like</fullName>
    </submittedName>
</protein>
<keyword evidence="1" id="KW-0472">Membrane</keyword>
<evidence type="ECO:0000256" key="1">
    <source>
        <dbReference type="SAM" id="Phobius"/>
    </source>
</evidence>
<accession>A0A5N5GYP3</accession>
<keyword evidence="1" id="KW-0812">Transmembrane</keyword>
<feature type="transmembrane region" description="Helical" evidence="1">
    <location>
        <begin position="54"/>
        <end position="72"/>
    </location>
</feature>
<dbReference type="EMBL" id="SMOL01000293">
    <property type="protein sequence ID" value="KAB2620746.1"/>
    <property type="molecule type" value="Genomic_DNA"/>
</dbReference>
<name>A0A5N5GYP3_9ROSA</name>
<gene>
    <name evidence="2" type="ORF">D8674_039504</name>
</gene>
<evidence type="ECO:0000313" key="3">
    <source>
        <dbReference type="Proteomes" id="UP000327157"/>
    </source>
</evidence>
<reference evidence="2 3" key="2">
    <citation type="submission" date="2019-11" db="EMBL/GenBank/DDBJ databases">
        <title>A de novo genome assembly of a pear dwarfing rootstock.</title>
        <authorList>
            <person name="Wang F."/>
            <person name="Wang J."/>
            <person name="Li S."/>
            <person name="Zhang Y."/>
            <person name="Fang M."/>
            <person name="Ma L."/>
            <person name="Zhao Y."/>
            <person name="Jiang S."/>
        </authorList>
    </citation>
    <scope>NUCLEOTIDE SEQUENCE [LARGE SCALE GENOMIC DNA]</scope>
    <source>
        <strain evidence="2">S2</strain>
        <tissue evidence="2">Leaf</tissue>
    </source>
</reference>
<dbReference type="Proteomes" id="UP000327157">
    <property type="component" value="Unassembled WGS sequence"/>
</dbReference>